<organism evidence="7 8">
    <name type="scientific">Ruminococcus flavefaciens 007c</name>
    <dbReference type="NCBI Taxonomy" id="1341157"/>
    <lineage>
        <taxon>Bacteria</taxon>
        <taxon>Bacillati</taxon>
        <taxon>Bacillota</taxon>
        <taxon>Clostridia</taxon>
        <taxon>Eubacteriales</taxon>
        <taxon>Oscillospiraceae</taxon>
        <taxon>Ruminococcus</taxon>
    </lineage>
</organism>
<dbReference type="SUPFAM" id="SSF53383">
    <property type="entry name" value="PLP-dependent transferases"/>
    <property type="match status" value="1"/>
</dbReference>
<dbReference type="Gene3D" id="3.40.640.10">
    <property type="entry name" value="Type I PLP-dependent aspartate aminotransferase-like (Major domain)"/>
    <property type="match status" value="1"/>
</dbReference>
<keyword evidence="3 5" id="KW-0663">Pyridoxal phosphate</keyword>
<evidence type="ECO:0000256" key="3">
    <source>
        <dbReference type="ARBA" id="ARBA00022898"/>
    </source>
</evidence>
<dbReference type="PIRSF" id="PIRSF000524">
    <property type="entry name" value="SPT"/>
    <property type="match status" value="1"/>
</dbReference>
<dbReference type="EMBL" id="ATAX01000007">
    <property type="protein sequence ID" value="EWM54999.1"/>
    <property type="molecule type" value="Genomic_DNA"/>
</dbReference>
<comment type="cofactor">
    <cofactor evidence="1 5">
        <name>pyridoxal 5'-phosphate</name>
        <dbReference type="ChEBI" id="CHEBI:597326"/>
    </cofactor>
</comment>
<dbReference type="Pfam" id="PF00266">
    <property type="entry name" value="Aminotran_5"/>
    <property type="match status" value="1"/>
</dbReference>
<sequence>MLNFTVGPVMSSDEVIEVANHSTPYFRTPEFSQIMLENEKMILDMLHAPEKSRCVFLTTSGTGAMESCVMNILSDKDRVIVINGGSFGHRFVELCEVHGRNFTEVKCEFGRQLRKEQLEGLEDHTALLINMHETSSGVLYDMDLVSDFCKKNNIMLIVDAISAFIADELDMEKMGAAAVLTGSQKALAVQPGISLIALSPAALERVEENKEVCMYLSMKQALKNGERGQTPFTPAVTTLLQIHKRLELIVNNGGIAAERKRIASVAKTFRDGISDLPFEFVSESPSNTVTSLHPTGVSAKEIIRILKDEYHIWVCPNGGELADTVFRVGHIGNITDENNQELLDALHDMSKRGLL</sequence>
<evidence type="ECO:0000256" key="2">
    <source>
        <dbReference type="ARBA" id="ARBA00009236"/>
    </source>
</evidence>
<dbReference type="InterPro" id="IPR000192">
    <property type="entry name" value="Aminotrans_V_dom"/>
</dbReference>
<proteinExistence type="inferred from homology"/>
<evidence type="ECO:0000313" key="8">
    <source>
        <dbReference type="Proteomes" id="UP000019365"/>
    </source>
</evidence>
<evidence type="ECO:0000313" key="7">
    <source>
        <dbReference type="EMBL" id="EWM54999.1"/>
    </source>
</evidence>
<dbReference type="InterPro" id="IPR024169">
    <property type="entry name" value="SP_NH2Trfase/AEP_transaminase"/>
</dbReference>
<dbReference type="GO" id="GO:0008453">
    <property type="term" value="F:alanine-glyoxylate transaminase activity"/>
    <property type="evidence" value="ECO:0007669"/>
    <property type="project" value="TreeGrafter"/>
</dbReference>
<protein>
    <recommendedName>
        <fullName evidence="6">Aminotransferase class V domain-containing protein</fullName>
    </recommendedName>
</protein>
<dbReference type="PANTHER" id="PTHR21152:SF40">
    <property type="entry name" value="ALANINE--GLYOXYLATE AMINOTRANSFERASE"/>
    <property type="match status" value="1"/>
</dbReference>
<keyword evidence="8" id="KW-1185">Reference proteome</keyword>
<name>W7UUZ9_RUMFL</name>
<feature type="domain" description="Aminotransferase class V" evidence="6">
    <location>
        <begin position="21"/>
        <end position="314"/>
    </location>
</feature>
<feature type="modified residue" description="N6-(pyridoxal phosphate)lysine" evidence="5">
    <location>
        <position position="185"/>
    </location>
</feature>
<reference evidence="7 8" key="1">
    <citation type="journal article" date="2014" name="PLoS ONE">
        <title>Rumen cellulosomics: divergent fiber-degrading strategies revealed by comparative genome-wide analysis of six ruminococcal strains.</title>
        <authorList>
            <person name="Dassa B."/>
            <person name="Borovok I."/>
            <person name="Ruimy-Israeli V."/>
            <person name="Lamed R."/>
            <person name="Flint H.J."/>
            <person name="Duncan S.H."/>
            <person name="Henrissat B."/>
            <person name="Coutinho P."/>
            <person name="Morrison M."/>
            <person name="Mosoni P."/>
            <person name="Yeoman C.J."/>
            <person name="White B.A."/>
            <person name="Bayer E.A."/>
        </authorList>
    </citation>
    <scope>NUCLEOTIDE SEQUENCE [LARGE SCALE GENOMIC DNA]</scope>
    <source>
        <strain evidence="7 8">007c</strain>
    </source>
</reference>
<dbReference type="InterPro" id="IPR015422">
    <property type="entry name" value="PyrdxlP-dep_Trfase_small"/>
</dbReference>
<dbReference type="eggNOG" id="COG0075">
    <property type="taxonomic scope" value="Bacteria"/>
</dbReference>
<comment type="caution">
    <text evidence="7">The sequence shown here is derived from an EMBL/GenBank/DDBJ whole genome shotgun (WGS) entry which is preliminary data.</text>
</comment>
<dbReference type="Gene3D" id="3.90.1150.10">
    <property type="entry name" value="Aspartate Aminotransferase, domain 1"/>
    <property type="match status" value="1"/>
</dbReference>
<evidence type="ECO:0000256" key="4">
    <source>
        <dbReference type="PIRSR" id="PIRSR000524-1"/>
    </source>
</evidence>
<accession>W7UUZ9</accession>
<dbReference type="PANTHER" id="PTHR21152">
    <property type="entry name" value="AMINOTRANSFERASE CLASS V"/>
    <property type="match status" value="1"/>
</dbReference>
<dbReference type="AlphaFoldDB" id="W7UUZ9"/>
<gene>
    <name evidence="7" type="ORF">RF007C_03110</name>
</gene>
<dbReference type="Proteomes" id="UP000019365">
    <property type="component" value="Unassembled WGS sequence"/>
</dbReference>
<feature type="binding site" evidence="4">
    <location>
        <position position="327"/>
    </location>
    <ligand>
        <name>substrate</name>
    </ligand>
</feature>
<dbReference type="InterPro" id="IPR015421">
    <property type="entry name" value="PyrdxlP-dep_Trfase_major"/>
</dbReference>
<dbReference type="InterPro" id="IPR015424">
    <property type="entry name" value="PyrdxlP-dep_Trfase"/>
</dbReference>
<dbReference type="OrthoDB" id="389074at2"/>
<dbReference type="GO" id="GO:0019265">
    <property type="term" value="P:glycine biosynthetic process, by transamination of glyoxylate"/>
    <property type="evidence" value="ECO:0007669"/>
    <property type="project" value="TreeGrafter"/>
</dbReference>
<evidence type="ECO:0000256" key="5">
    <source>
        <dbReference type="PIRSR" id="PIRSR000524-50"/>
    </source>
</evidence>
<dbReference type="RefSeq" id="WP_037296607.1">
    <property type="nucleotide sequence ID" value="NZ_ATAX01000007.1"/>
</dbReference>
<evidence type="ECO:0000256" key="1">
    <source>
        <dbReference type="ARBA" id="ARBA00001933"/>
    </source>
</evidence>
<dbReference type="GO" id="GO:0004760">
    <property type="term" value="F:L-serine-pyruvate transaminase activity"/>
    <property type="evidence" value="ECO:0007669"/>
    <property type="project" value="TreeGrafter"/>
</dbReference>
<comment type="similarity">
    <text evidence="2">Belongs to the class-V pyridoxal-phosphate-dependent aminotransferase family.</text>
</comment>
<dbReference type="PATRIC" id="fig|1341157.4.peg.340"/>
<evidence type="ECO:0000259" key="6">
    <source>
        <dbReference type="Pfam" id="PF00266"/>
    </source>
</evidence>